<reference evidence="2 3" key="1">
    <citation type="journal article" date="2016" name="Nat. Commun.">
        <title>Thousands of microbial genomes shed light on interconnected biogeochemical processes in an aquifer system.</title>
        <authorList>
            <person name="Anantharaman K."/>
            <person name="Brown C.T."/>
            <person name="Hug L.A."/>
            <person name="Sharon I."/>
            <person name="Castelle C.J."/>
            <person name="Probst A.J."/>
            <person name="Thomas B.C."/>
            <person name="Singh A."/>
            <person name="Wilkins M.J."/>
            <person name="Karaoz U."/>
            <person name="Brodie E.L."/>
            <person name="Williams K.H."/>
            <person name="Hubbard S.S."/>
            <person name="Banfield J.F."/>
        </authorList>
    </citation>
    <scope>NUCLEOTIDE SEQUENCE [LARGE SCALE GENOMIC DNA]</scope>
</reference>
<name>A0A1F6A424_9BACT</name>
<protein>
    <recommendedName>
        <fullName evidence="1">Glycosyltransferase 2-like domain-containing protein</fullName>
    </recommendedName>
</protein>
<dbReference type="InterPro" id="IPR001173">
    <property type="entry name" value="Glyco_trans_2-like"/>
</dbReference>
<feature type="domain" description="Glycosyltransferase 2-like" evidence="1">
    <location>
        <begin position="7"/>
        <end position="106"/>
    </location>
</feature>
<evidence type="ECO:0000313" key="3">
    <source>
        <dbReference type="Proteomes" id="UP000176253"/>
    </source>
</evidence>
<dbReference type="Pfam" id="PF00535">
    <property type="entry name" value="Glycos_transf_2"/>
    <property type="match status" value="1"/>
</dbReference>
<proteinExistence type="predicted"/>
<dbReference type="PANTHER" id="PTHR22916">
    <property type="entry name" value="GLYCOSYLTRANSFERASE"/>
    <property type="match status" value="1"/>
</dbReference>
<dbReference type="SUPFAM" id="SSF53448">
    <property type="entry name" value="Nucleotide-diphospho-sugar transferases"/>
    <property type="match status" value="1"/>
</dbReference>
<organism evidence="2 3">
    <name type="scientific">Candidatus Gottesmanbacteria bacterium RIFCSPHIGHO2_02_FULL_39_14</name>
    <dbReference type="NCBI Taxonomy" id="1798383"/>
    <lineage>
        <taxon>Bacteria</taxon>
        <taxon>Candidatus Gottesmaniibacteriota</taxon>
    </lineage>
</organism>
<evidence type="ECO:0000259" key="1">
    <source>
        <dbReference type="Pfam" id="PF00535"/>
    </source>
</evidence>
<dbReference type="Proteomes" id="UP000176253">
    <property type="component" value="Unassembled WGS sequence"/>
</dbReference>
<dbReference type="AlphaFoldDB" id="A0A1F6A424"/>
<dbReference type="Gene3D" id="3.90.550.10">
    <property type="entry name" value="Spore Coat Polysaccharide Biosynthesis Protein SpsA, Chain A"/>
    <property type="match status" value="1"/>
</dbReference>
<sequence>MKYPSVSIIIPTYNSEKIIISCLDGIVNQKYPKEKIEILIVDNQSQDNTKRICKNYGCRFFTVSGKPPQVCRQRNLGAKKARGEWLLVLDHDMELNNDLLESFARQNSESHGQVTAWYIPEIVVSHSKFYSGLKTLEKRFYDGTVINAARLIRKDIFLKTSGYDLNLSGGPADWDMDIQLRMKGAKFGYCQRSLYHHEEGLTFSKIISKKKTYFEGCRYYREKWSKNNKIYKSIVSKQFSPSYRYFFIFIENGKWHTLLLPNFHLFIPLLLLKLLTGIVYLKNNISSIQPATFKLNHE</sequence>
<dbReference type="STRING" id="1798383.A3D78_06360"/>
<evidence type="ECO:0000313" key="2">
    <source>
        <dbReference type="EMBL" id="OGG19007.1"/>
    </source>
</evidence>
<comment type="caution">
    <text evidence="2">The sequence shown here is derived from an EMBL/GenBank/DDBJ whole genome shotgun (WGS) entry which is preliminary data.</text>
</comment>
<accession>A0A1F6A424</accession>
<dbReference type="EMBL" id="MFJM01000009">
    <property type="protein sequence ID" value="OGG19007.1"/>
    <property type="molecule type" value="Genomic_DNA"/>
</dbReference>
<dbReference type="PANTHER" id="PTHR22916:SF66">
    <property type="entry name" value="BETA-1,3-GALACTOSYLTRANSFERASE-RELATED"/>
    <property type="match status" value="1"/>
</dbReference>
<dbReference type="InterPro" id="IPR029044">
    <property type="entry name" value="Nucleotide-diphossugar_trans"/>
</dbReference>
<gene>
    <name evidence="2" type="ORF">A3D78_06360</name>
</gene>